<evidence type="ECO:0000256" key="1">
    <source>
        <dbReference type="SAM" id="MobiDB-lite"/>
    </source>
</evidence>
<protein>
    <submittedName>
        <fullName evidence="2">Uncharacterized protein</fullName>
    </submittedName>
</protein>
<feature type="region of interest" description="Disordered" evidence="1">
    <location>
        <begin position="1"/>
        <end position="42"/>
    </location>
</feature>
<gene>
    <name evidence="2" type="ORF">AVDCRST_MAG66-1150</name>
</gene>
<name>A0A6J4NS84_9PSEU</name>
<dbReference type="EMBL" id="CADCUS010000170">
    <property type="protein sequence ID" value="CAA9395808.1"/>
    <property type="molecule type" value="Genomic_DNA"/>
</dbReference>
<feature type="compositionally biased region" description="Basic residues" evidence="1">
    <location>
        <begin position="11"/>
        <end position="24"/>
    </location>
</feature>
<accession>A0A6J4NS84</accession>
<dbReference type="AlphaFoldDB" id="A0A6J4NS84"/>
<organism evidence="2">
    <name type="scientific">uncultured Pseudonocardia sp</name>
    <dbReference type="NCBI Taxonomy" id="211455"/>
    <lineage>
        <taxon>Bacteria</taxon>
        <taxon>Bacillati</taxon>
        <taxon>Actinomycetota</taxon>
        <taxon>Actinomycetes</taxon>
        <taxon>Pseudonocardiales</taxon>
        <taxon>Pseudonocardiaceae</taxon>
        <taxon>Pseudonocardia</taxon>
        <taxon>environmental samples</taxon>
    </lineage>
</organism>
<sequence length="42" mass="4636">MPAADPVRTVCGKHRHTRTCHQRRSTGPGHGHHAASEPDRRA</sequence>
<proteinExistence type="predicted"/>
<reference evidence="2" key="1">
    <citation type="submission" date="2020-02" db="EMBL/GenBank/DDBJ databases">
        <authorList>
            <person name="Meier V. D."/>
        </authorList>
    </citation>
    <scope>NUCLEOTIDE SEQUENCE</scope>
    <source>
        <strain evidence="2">AVDCRST_MAG66</strain>
    </source>
</reference>
<evidence type="ECO:0000313" key="2">
    <source>
        <dbReference type="EMBL" id="CAA9395808.1"/>
    </source>
</evidence>